<dbReference type="InterPro" id="IPR036388">
    <property type="entry name" value="WH-like_DNA-bd_sf"/>
</dbReference>
<keyword evidence="3" id="KW-0804">Transcription</keyword>
<dbReference type="Gene3D" id="3.40.50.2300">
    <property type="match status" value="1"/>
</dbReference>
<feature type="domain" description="OmpR/PhoB-type" evidence="8">
    <location>
        <begin position="124"/>
        <end position="220"/>
    </location>
</feature>
<keyword evidence="1" id="KW-0805">Transcription regulation</keyword>
<dbReference type="InterPro" id="IPR011006">
    <property type="entry name" value="CheY-like_superfamily"/>
</dbReference>
<dbReference type="Gene3D" id="1.10.10.10">
    <property type="entry name" value="Winged helix-like DNA-binding domain superfamily/Winged helix DNA-binding domain"/>
    <property type="match status" value="1"/>
</dbReference>
<proteinExistence type="predicted"/>
<name>A0ABW9V3T9_9BURK</name>
<keyword evidence="10" id="KW-1185">Reference proteome</keyword>
<keyword evidence="2 5" id="KW-0238">DNA-binding</keyword>
<evidence type="ECO:0000256" key="4">
    <source>
        <dbReference type="PROSITE-ProRule" id="PRU00169"/>
    </source>
</evidence>
<evidence type="ECO:0000256" key="2">
    <source>
        <dbReference type="ARBA" id="ARBA00023125"/>
    </source>
</evidence>
<evidence type="ECO:0000313" key="9">
    <source>
        <dbReference type="EMBL" id="MYM34356.1"/>
    </source>
</evidence>
<dbReference type="SMART" id="SM00862">
    <property type="entry name" value="Trans_reg_C"/>
    <property type="match status" value="1"/>
</dbReference>
<reference evidence="9 10" key="1">
    <citation type="submission" date="2019-12" db="EMBL/GenBank/DDBJ databases">
        <title>Novel species isolated from a subtropical stream in China.</title>
        <authorList>
            <person name="Lu H."/>
        </authorList>
    </citation>
    <scope>NUCLEOTIDE SEQUENCE [LARGE SCALE GENOMIC DNA]</scope>
    <source>
        <strain evidence="9 10">FT94W</strain>
    </source>
</reference>
<dbReference type="InterPro" id="IPR001789">
    <property type="entry name" value="Sig_transdc_resp-reg_receiver"/>
</dbReference>
<dbReference type="Gene3D" id="6.10.250.690">
    <property type="match status" value="1"/>
</dbReference>
<evidence type="ECO:0000256" key="1">
    <source>
        <dbReference type="ARBA" id="ARBA00023015"/>
    </source>
</evidence>
<evidence type="ECO:0000259" key="7">
    <source>
        <dbReference type="PROSITE" id="PS50175"/>
    </source>
</evidence>
<dbReference type="Pfam" id="PF00486">
    <property type="entry name" value="Trans_reg_C"/>
    <property type="match status" value="1"/>
</dbReference>
<keyword evidence="4" id="KW-0597">Phosphoprotein</keyword>
<feature type="domain" description="Peptidase A2" evidence="7">
    <location>
        <begin position="91"/>
        <end position="173"/>
    </location>
</feature>
<dbReference type="EMBL" id="WWCO01000005">
    <property type="protein sequence ID" value="MYM34356.1"/>
    <property type="molecule type" value="Genomic_DNA"/>
</dbReference>
<dbReference type="PANTHER" id="PTHR48111">
    <property type="entry name" value="REGULATOR OF RPOS"/>
    <property type="match status" value="1"/>
</dbReference>
<evidence type="ECO:0000256" key="3">
    <source>
        <dbReference type="ARBA" id="ARBA00023163"/>
    </source>
</evidence>
<dbReference type="SUPFAM" id="SSF52172">
    <property type="entry name" value="CheY-like"/>
    <property type="match status" value="1"/>
</dbReference>
<feature type="DNA-binding region" description="OmpR/PhoB-type" evidence="5">
    <location>
        <begin position="124"/>
        <end position="220"/>
    </location>
</feature>
<evidence type="ECO:0000256" key="5">
    <source>
        <dbReference type="PROSITE-ProRule" id="PRU01091"/>
    </source>
</evidence>
<dbReference type="Proteomes" id="UP000449678">
    <property type="component" value="Unassembled WGS sequence"/>
</dbReference>
<feature type="domain" description="Response regulatory" evidence="6">
    <location>
        <begin position="2"/>
        <end position="116"/>
    </location>
</feature>
<dbReference type="InterPro" id="IPR001995">
    <property type="entry name" value="Peptidase_A2_cat"/>
</dbReference>
<dbReference type="PROSITE" id="PS50110">
    <property type="entry name" value="RESPONSE_REGULATORY"/>
    <property type="match status" value="1"/>
</dbReference>
<evidence type="ECO:0000313" key="10">
    <source>
        <dbReference type="Proteomes" id="UP000449678"/>
    </source>
</evidence>
<dbReference type="PANTHER" id="PTHR48111:SF67">
    <property type="entry name" value="TRANSCRIPTIONAL REGULATORY PROTEIN TCTD"/>
    <property type="match status" value="1"/>
</dbReference>
<evidence type="ECO:0000259" key="8">
    <source>
        <dbReference type="PROSITE" id="PS51755"/>
    </source>
</evidence>
<dbReference type="InterPro" id="IPR001867">
    <property type="entry name" value="OmpR/PhoB-type_DNA-bd"/>
</dbReference>
<dbReference type="RefSeq" id="WP_160989754.1">
    <property type="nucleotide sequence ID" value="NZ_WWCO01000005.1"/>
</dbReference>
<dbReference type="SMART" id="SM00448">
    <property type="entry name" value="REC"/>
    <property type="match status" value="1"/>
</dbReference>
<dbReference type="PROSITE" id="PS50175">
    <property type="entry name" value="ASP_PROT_RETROV"/>
    <property type="match status" value="1"/>
</dbReference>
<feature type="modified residue" description="4-aspartylphosphate" evidence="4">
    <location>
        <position position="51"/>
    </location>
</feature>
<comment type="caution">
    <text evidence="9">The sequence shown here is derived from an EMBL/GenBank/DDBJ whole genome shotgun (WGS) entry which is preliminary data.</text>
</comment>
<dbReference type="InterPro" id="IPR039420">
    <property type="entry name" value="WalR-like"/>
</dbReference>
<gene>
    <name evidence="9" type="ORF">GTP38_08405</name>
</gene>
<accession>A0ABW9V3T9</accession>
<dbReference type="PROSITE" id="PS51755">
    <property type="entry name" value="OMPR_PHOB"/>
    <property type="match status" value="1"/>
</dbReference>
<dbReference type="Pfam" id="PF00072">
    <property type="entry name" value="Response_reg"/>
    <property type="match status" value="1"/>
</dbReference>
<evidence type="ECO:0000259" key="6">
    <source>
        <dbReference type="PROSITE" id="PS50110"/>
    </source>
</evidence>
<organism evidence="9 10">
    <name type="scientific">Duganella lactea</name>
    <dbReference type="NCBI Taxonomy" id="2692173"/>
    <lineage>
        <taxon>Bacteria</taxon>
        <taxon>Pseudomonadati</taxon>
        <taxon>Pseudomonadota</taxon>
        <taxon>Betaproteobacteria</taxon>
        <taxon>Burkholderiales</taxon>
        <taxon>Oxalobacteraceae</taxon>
        <taxon>Telluria group</taxon>
        <taxon>Duganella</taxon>
    </lineage>
</organism>
<dbReference type="CDD" id="cd00383">
    <property type="entry name" value="trans_reg_C"/>
    <property type="match status" value="1"/>
</dbReference>
<protein>
    <submittedName>
        <fullName evidence="9">Response regulator</fullName>
    </submittedName>
</protein>
<sequence>MRILVVEDTVDVAEAIVASLTRIGHVVDWESHGGRAEARVLDPHYDLLVLDIMLPDVDGFDLLRQVRAKGLATSVLMLTACAEIEERVHALDLGADDYLVKPFDYRELDARIRMLLRRGGGGSTNLLVAGKVSVDRKSRSVLLDGRPLELMRREVTLLEILLSRPGRIFGKDELIDRLFTIDDNPSANAVEQYVGRLRKKLVGAGFEIRTLRGLGYQVVLA</sequence>